<accession>A0A7C8IWL2</accession>
<organism evidence="2 3">
    <name type="scientific">Xylaria multiplex</name>
    <dbReference type="NCBI Taxonomy" id="323545"/>
    <lineage>
        <taxon>Eukaryota</taxon>
        <taxon>Fungi</taxon>
        <taxon>Dikarya</taxon>
        <taxon>Ascomycota</taxon>
        <taxon>Pezizomycotina</taxon>
        <taxon>Sordariomycetes</taxon>
        <taxon>Xylariomycetidae</taxon>
        <taxon>Xylariales</taxon>
        <taxon>Xylariaceae</taxon>
        <taxon>Xylaria</taxon>
    </lineage>
</organism>
<reference evidence="2 3" key="1">
    <citation type="submission" date="2019-12" db="EMBL/GenBank/DDBJ databases">
        <title>Draft genome sequence of the ascomycete Xylaria multiplex DSM 110363.</title>
        <authorList>
            <person name="Buettner E."/>
            <person name="Kellner H."/>
        </authorList>
    </citation>
    <scope>NUCLEOTIDE SEQUENCE [LARGE SCALE GENOMIC DNA]</scope>
    <source>
        <strain evidence="2 3">DSM 110363</strain>
    </source>
</reference>
<evidence type="ECO:0000256" key="1">
    <source>
        <dbReference type="SAM" id="Phobius"/>
    </source>
</evidence>
<dbReference type="Proteomes" id="UP000481858">
    <property type="component" value="Unassembled WGS sequence"/>
</dbReference>
<dbReference type="OrthoDB" id="5376804at2759"/>
<proteinExistence type="predicted"/>
<feature type="transmembrane region" description="Helical" evidence="1">
    <location>
        <begin position="543"/>
        <end position="564"/>
    </location>
</feature>
<keyword evidence="1" id="KW-0812">Transmembrane</keyword>
<feature type="transmembrane region" description="Helical" evidence="1">
    <location>
        <begin position="20"/>
        <end position="40"/>
    </location>
</feature>
<name>A0A7C8IWL2_9PEZI</name>
<protein>
    <submittedName>
        <fullName evidence="2">Uncharacterized protein</fullName>
    </submittedName>
</protein>
<dbReference type="AlphaFoldDB" id="A0A7C8IWL2"/>
<keyword evidence="3" id="KW-1185">Reference proteome</keyword>
<dbReference type="InParanoid" id="A0A7C8IWL2"/>
<dbReference type="EMBL" id="WUBL01000007">
    <property type="protein sequence ID" value="KAF2972258.1"/>
    <property type="molecule type" value="Genomic_DNA"/>
</dbReference>
<evidence type="ECO:0000313" key="2">
    <source>
        <dbReference type="EMBL" id="KAF2972258.1"/>
    </source>
</evidence>
<keyword evidence="1" id="KW-0472">Membrane</keyword>
<feature type="transmembrane region" description="Helical" evidence="1">
    <location>
        <begin position="52"/>
        <end position="77"/>
    </location>
</feature>
<sequence>MSARHKNYGEIWSDTWLWEILSIILSGVCFALTLVLLKIYDQRAPPQFIYGITLNALISILTTFSKSALLVVVAGAISQLKWRWFQNTNGKSVLDTQLFDDASRGPWGSIVLLATPHTWSLASMGALVSILALALDPFAQQLLSYPTRQIIATDAAAQASNMLQATSFVVGNTSRSRSDITNRVIASLWDLESEAEGFATVRCPTGNCAWDDFESLAMCTPCQNRTSDIGLPDFSLSWDASLGREALESIAEGSEPHRYVHWGKFSLYFPPAFQCDIDPSDFSITGTVSLSLSGSYSYPSSLEYPSHLFGASIPYQVYVDNNGLNVSTQSVPLLRFCYIQLHRGHNEKLSIKESTTCQLIPCVRKYSYTISNGVPTLKATGERYGSWSYNASSRTLFGGQISYSPIILSWVDLDGRNRQLLNLSNEKIPKAFQIENFDIDQFREIGDLFQGSITAVDKFADDKRNFVSNTTGVQFKQEFFRGSDSSLTAGDSQLQRIADSGGLSWFMPTIAARLSKYMREKDGIPVMGRSYATITIVEVRWPWVSLLAVVWLCAVAFLMLTMWICRGSDWVLWKTSSLPWIYHGLEPHSIEAIKATATRVDKVSGMEMFAKTLRATLRKDPTDGQLKLKMTQ</sequence>
<gene>
    <name evidence="2" type="ORF">GQX73_g1260</name>
</gene>
<dbReference type="Pfam" id="PF11374">
    <property type="entry name" value="DUF3176"/>
    <property type="match status" value="1"/>
</dbReference>
<dbReference type="PANTHER" id="PTHR35394:SF5">
    <property type="entry name" value="DUF3176 DOMAIN-CONTAINING PROTEIN"/>
    <property type="match status" value="1"/>
</dbReference>
<keyword evidence="1" id="KW-1133">Transmembrane helix</keyword>
<evidence type="ECO:0000313" key="3">
    <source>
        <dbReference type="Proteomes" id="UP000481858"/>
    </source>
</evidence>
<comment type="caution">
    <text evidence="2">The sequence shown here is derived from an EMBL/GenBank/DDBJ whole genome shotgun (WGS) entry which is preliminary data.</text>
</comment>
<dbReference type="InterPro" id="IPR021514">
    <property type="entry name" value="DUF3176"/>
</dbReference>
<dbReference type="PANTHER" id="PTHR35394">
    <property type="entry name" value="DUF3176 DOMAIN-CONTAINING PROTEIN"/>
    <property type="match status" value="1"/>
</dbReference>